<feature type="domain" description="NAD-dependent epimerase/dehydratase" evidence="2">
    <location>
        <begin position="6"/>
        <end position="242"/>
    </location>
</feature>
<reference evidence="3" key="1">
    <citation type="journal article" date="2014" name="Int. J. Syst. Evol. Microbiol.">
        <title>Complete genome sequence of Corynebacterium casei LMG S-19264T (=DSM 44701T), isolated from a smear-ripened cheese.</title>
        <authorList>
            <consortium name="US DOE Joint Genome Institute (JGI-PGF)"/>
            <person name="Walter F."/>
            <person name="Albersmeier A."/>
            <person name="Kalinowski J."/>
            <person name="Ruckert C."/>
        </authorList>
    </citation>
    <scope>NUCLEOTIDE SEQUENCE</scope>
    <source>
        <strain evidence="3">JCM 4518</strain>
    </source>
</reference>
<reference evidence="3" key="2">
    <citation type="submission" date="2020-09" db="EMBL/GenBank/DDBJ databases">
        <authorList>
            <person name="Sun Q."/>
            <person name="Ohkuma M."/>
        </authorList>
    </citation>
    <scope>NUCLEOTIDE SEQUENCE</scope>
    <source>
        <strain evidence="3">JCM 4518</strain>
    </source>
</reference>
<dbReference type="InterPro" id="IPR036291">
    <property type="entry name" value="NAD(P)-bd_dom_sf"/>
</dbReference>
<evidence type="ECO:0000313" key="3">
    <source>
        <dbReference type="EMBL" id="GHA77950.1"/>
    </source>
</evidence>
<feature type="region of interest" description="Disordered" evidence="1">
    <location>
        <begin position="31"/>
        <end position="59"/>
    </location>
</feature>
<dbReference type="PANTHER" id="PTHR43245:SF13">
    <property type="entry name" value="UDP-D-APIOSE_UDP-D-XYLOSE SYNTHASE 2"/>
    <property type="match status" value="1"/>
</dbReference>
<dbReference type="PANTHER" id="PTHR43245">
    <property type="entry name" value="BIFUNCTIONAL POLYMYXIN RESISTANCE PROTEIN ARNA"/>
    <property type="match status" value="1"/>
</dbReference>
<proteinExistence type="predicted"/>
<protein>
    <submittedName>
        <fullName evidence="3">SnoG protein</fullName>
    </submittedName>
</protein>
<dbReference type="EMBL" id="BMUL01000004">
    <property type="protein sequence ID" value="GHA77950.1"/>
    <property type="molecule type" value="Genomic_DNA"/>
</dbReference>
<dbReference type="AlphaFoldDB" id="A0A918SZB8"/>
<dbReference type="RefSeq" id="WP_189976327.1">
    <property type="nucleotide sequence ID" value="NZ_BMUL01000004.1"/>
</dbReference>
<feature type="compositionally biased region" description="Basic and acidic residues" evidence="1">
    <location>
        <begin position="50"/>
        <end position="59"/>
    </location>
</feature>
<dbReference type="SUPFAM" id="SSF51735">
    <property type="entry name" value="NAD(P)-binding Rossmann-fold domains"/>
    <property type="match status" value="1"/>
</dbReference>
<comment type="caution">
    <text evidence="3">The sequence shown here is derived from an EMBL/GenBank/DDBJ whole genome shotgun (WGS) entry which is preliminary data.</text>
</comment>
<dbReference type="Proteomes" id="UP000644020">
    <property type="component" value="Unassembled WGS sequence"/>
</dbReference>
<dbReference type="Pfam" id="PF01370">
    <property type="entry name" value="Epimerase"/>
    <property type="match status" value="1"/>
</dbReference>
<accession>A0A918SZB8</accession>
<evidence type="ECO:0000313" key="4">
    <source>
        <dbReference type="Proteomes" id="UP000644020"/>
    </source>
</evidence>
<evidence type="ECO:0000259" key="2">
    <source>
        <dbReference type="Pfam" id="PF01370"/>
    </source>
</evidence>
<gene>
    <name evidence="3" type="ORF">GCM10010305_21330</name>
</gene>
<organism evidence="3 4">
    <name type="scientific">Streptomyces termitum</name>
    <dbReference type="NCBI Taxonomy" id="67368"/>
    <lineage>
        <taxon>Bacteria</taxon>
        <taxon>Bacillati</taxon>
        <taxon>Actinomycetota</taxon>
        <taxon>Actinomycetes</taxon>
        <taxon>Kitasatosporales</taxon>
        <taxon>Streptomycetaceae</taxon>
        <taxon>Streptomyces</taxon>
    </lineage>
</organism>
<sequence length="319" mass="32661">MTGTSVVVLGATGFLGRHLCAAFDAAGARVTAVSRRPPDGSAPPPARRREHFDPLDGPPDRLARLLDDVAADTVVNAAGRVWGATPRQQEAANADLVGLLLDSVAAVPRRPRLIQLGTIHEYGPGTAGRPFAEDGPPAPDTAYGRTKLRASRTVLDAAGTPGADGVVLRISNVCGAGAPPGSLLGALAARLTAHRGPGPMELDLPPATAWRDFVDARDVADAVVACARAPRARVTGRIVNVGSGRAVLVEDVIDRLVELSGVPVRRTATAPPAPGAGPGGSASSAAAWQALDVALAGRLLDWRPRRGLDDSLRALLAGA</sequence>
<evidence type="ECO:0000256" key="1">
    <source>
        <dbReference type="SAM" id="MobiDB-lite"/>
    </source>
</evidence>
<dbReference type="Gene3D" id="3.40.50.720">
    <property type="entry name" value="NAD(P)-binding Rossmann-like Domain"/>
    <property type="match status" value="1"/>
</dbReference>
<dbReference type="InterPro" id="IPR050177">
    <property type="entry name" value="Lipid_A_modif_metabolic_enz"/>
</dbReference>
<name>A0A918SZB8_9ACTN</name>
<keyword evidence="4" id="KW-1185">Reference proteome</keyword>
<dbReference type="InterPro" id="IPR001509">
    <property type="entry name" value="Epimerase_deHydtase"/>
</dbReference>